<dbReference type="Proteomes" id="UP000664601">
    <property type="component" value="Unassembled WGS sequence"/>
</dbReference>
<organism evidence="1 2">
    <name type="scientific">Candidatus Enterococcus moelleringii</name>
    <dbReference type="NCBI Taxonomy" id="2815325"/>
    <lineage>
        <taxon>Bacteria</taxon>
        <taxon>Bacillati</taxon>
        <taxon>Bacillota</taxon>
        <taxon>Bacilli</taxon>
        <taxon>Lactobacillales</taxon>
        <taxon>Enterococcaceae</taxon>
        <taxon>Enterococcus</taxon>
    </lineage>
</organism>
<comment type="caution">
    <text evidence="1">The sequence shown here is derived from an EMBL/GenBank/DDBJ whole genome shotgun (WGS) entry which is preliminary data.</text>
</comment>
<reference evidence="1 2" key="1">
    <citation type="submission" date="2021-03" db="EMBL/GenBank/DDBJ databases">
        <title>Enterococcal diversity collection.</title>
        <authorList>
            <person name="Gilmore M.S."/>
            <person name="Schwartzman J."/>
            <person name="Van Tyne D."/>
            <person name="Martin M."/>
            <person name="Earl A.M."/>
            <person name="Manson A.L."/>
            <person name="Straub T."/>
            <person name="Salamzade R."/>
            <person name="Saavedra J."/>
            <person name="Lebreton F."/>
            <person name="Prichula J."/>
            <person name="Schaufler K."/>
            <person name="Gaca A."/>
            <person name="Sgardioli B."/>
            <person name="Wagenaar J."/>
            <person name="Strong T."/>
        </authorList>
    </citation>
    <scope>NUCLEOTIDE SEQUENCE [LARGE SCALE GENOMIC DNA]</scope>
    <source>
        <strain evidence="1 2">669A</strain>
    </source>
</reference>
<evidence type="ECO:0000313" key="1">
    <source>
        <dbReference type="EMBL" id="MBO1308657.1"/>
    </source>
</evidence>
<dbReference type="RefSeq" id="WP_207675648.1">
    <property type="nucleotide sequence ID" value="NZ_JAFREM010000040.1"/>
</dbReference>
<gene>
    <name evidence="1" type="ORF">JZO70_20960</name>
</gene>
<evidence type="ECO:0000313" key="2">
    <source>
        <dbReference type="Proteomes" id="UP000664601"/>
    </source>
</evidence>
<dbReference type="EMBL" id="JAFREM010000040">
    <property type="protein sequence ID" value="MBO1308657.1"/>
    <property type="molecule type" value="Genomic_DNA"/>
</dbReference>
<name>A0ABS3LG95_9ENTE</name>
<accession>A0ABS3LG95</accession>
<sequence>MDNHLSIFDRSNTDNLPMATKWAIQKQGGEKVKEVMLSKLHEDGRAYLTYTALEHAGTLSALEQHLTNITPQAAERYQYIVNSYVMGASNRLARW</sequence>
<keyword evidence="2" id="KW-1185">Reference proteome</keyword>
<protein>
    <submittedName>
        <fullName evidence="1">Uncharacterized protein</fullName>
    </submittedName>
</protein>
<proteinExistence type="predicted"/>